<gene>
    <name evidence="2" type="ORF">PISMIDRAFT_107209</name>
</gene>
<dbReference type="EMBL" id="KN833781">
    <property type="protein sequence ID" value="KIK19638.1"/>
    <property type="molecule type" value="Genomic_DNA"/>
</dbReference>
<reference evidence="3" key="2">
    <citation type="submission" date="2015-01" db="EMBL/GenBank/DDBJ databases">
        <title>Evolutionary Origins and Diversification of the Mycorrhizal Mutualists.</title>
        <authorList>
            <consortium name="DOE Joint Genome Institute"/>
            <consortium name="Mycorrhizal Genomics Consortium"/>
            <person name="Kohler A."/>
            <person name="Kuo A."/>
            <person name="Nagy L.G."/>
            <person name="Floudas D."/>
            <person name="Copeland A."/>
            <person name="Barry K.W."/>
            <person name="Cichocki N."/>
            <person name="Veneault-Fourrey C."/>
            <person name="LaButti K."/>
            <person name="Lindquist E.A."/>
            <person name="Lipzen A."/>
            <person name="Lundell T."/>
            <person name="Morin E."/>
            <person name="Murat C."/>
            <person name="Riley R."/>
            <person name="Ohm R."/>
            <person name="Sun H."/>
            <person name="Tunlid A."/>
            <person name="Henrissat B."/>
            <person name="Grigoriev I.V."/>
            <person name="Hibbett D.S."/>
            <person name="Martin F."/>
        </authorList>
    </citation>
    <scope>NUCLEOTIDE SEQUENCE [LARGE SCALE GENOMIC DNA]</scope>
    <source>
        <strain evidence="3">441</strain>
    </source>
</reference>
<dbReference type="Proteomes" id="UP000054018">
    <property type="component" value="Unassembled WGS sequence"/>
</dbReference>
<feature type="compositionally biased region" description="Basic and acidic residues" evidence="1">
    <location>
        <begin position="186"/>
        <end position="195"/>
    </location>
</feature>
<dbReference type="AlphaFoldDB" id="A0A0C9ZI11"/>
<proteinExistence type="predicted"/>
<feature type="region of interest" description="Disordered" evidence="1">
    <location>
        <begin position="168"/>
        <end position="202"/>
    </location>
</feature>
<feature type="non-terminal residue" evidence="2">
    <location>
        <position position="1"/>
    </location>
</feature>
<organism evidence="2 3">
    <name type="scientific">Pisolithus microcarpus 441</name>
    <dbReference type="NCBI Taxonomy" id="765257"/>
    <lineage>
        <taxon>Eukaryota</taxon>
        <taxon>Fungi</taxon>
        <taxon>Dikarya</taxon>
        <taxon>Basidiomycota</taxon>
        <taxon>Agaricomycotina</taxon>
        <taxon>Agaricomycetes</taxon>
        <taxon>Agaricomycetidae</taxon>
        <taxon>Boletales</taxon>
        <taxon>Sclerodermatineae</taxon>
        <taxon>Pisolithaceae</taxon>
        <taxon>Pisolithus</taxon>
    </lineage>
</organism>
<keyword evidence="3" id="KW-1185">Reference proteome</keyword>
<evidence type="ECO:0000313" key="3">
    <source>
        <dbReference type="Proteomes" id="UP000054018"/>
    </source>
</evidence>
<feature type="compositionally biased region" description="Acidic residues" evidence="1">
    <location>
        <begin position="168"/>
        <end position="185"/>
    </location>
</feature>
<name>A0A0C9ZI11_9AGAM</name>
<dbReference type="OrthoDB" id="3237746at2759"/>
<sequence length="202" mass="23587">LNNWILPALKYTLKELLLGLVVDTKRTRPEDSTTPVDAVQAAAHIAYAEQQHLDRYDEIVRHAVKHKWAFDKRVLKWHPGEVVFHKGQLVQVYRSDTDYTFKTDQKLIPKWSVPHHVKEWIWNTYKLETLRGVQLPGEFSVRRLWAFEPRLGTKLYEEQEAYMENVGEGEWDEVEREGTVEEQEEVAERAGKDGNEDAAGSF</sequence>
<reference evidence="2 3" key="1">
    <citation type="submission" date="2014-04" db="EMBL/GenBank/DDBJ databases">
        <authorList>
            <consortium name="DOE Joint Genome Institute"/>
            <person name="Kuo A."/>
            <person name="Kohler A."/>
            <person name="Costa M.D."/>
            <person name="Nagy L.G."/>
            <person name="Floudas D."/>
            <person name="Copeland A."/>
            <person name="Barry K.W."/>
            <person name="Cichocki N."/>
            <person name="Veneault-Fourrey C."/>
            <person name="LaButti K."/>
            <person name="Lindquist E.A."/>
            <person name="Lipzen A."/>
            <person name="Lundell T."/>
            <person name="Morin E."/>
            <person name="Murat C."/>
            <person name="Sun H."/>
            <person name="Tunlid A."/>
            <person name="Henrissat B."/>
            <person name="Grigoriev I.V."/>
            <person name="Hibbett D.S."/>
            <person name="Martin F."/>
            <person name="Nordberg H.P."/>
            <person name="Cantor M.N."/>
            <person name="Hua S.X."/>
        </authorList>
    </citation>
    <scope>NUCLEOTIDE SEQUENCE [LARGE SCALE GENOMIC DNA]</scope>
    <source>
        <strain evidence="2 3">441</strain>
    </source>
</reference>
<protein>
    <submittedName>
        <fullName evidence="2">Uncharacterized protein</fullName>
    </submittedName>
</protein>
<evidence type="ECO:0000256" key="1">
    <source>
        <dbReference type="SAM" id="MobiDB-lite"/>
    </source>
</evidence>
<accession>A0A0C9ZI11</accession>
<evidence type="ECO:0000313" key="2">
    <source>
        <dbReference type="EMBL" id="KIK19638.1"/>
    </source>
</evidence>
<dbReference type="HOGENOM" id="CLU_117470_0_0_1"/>